<dbReference type="STRING" id="1742973.COMA2_20191"/>
<accession>A0A0S4LC08</accession>
<reference evidence="2" key="1">
    <citation type="submission" date="2015-10" db="EMBL/GenBank/DDBJ databases">
        <authorList>
            <person name="Luecker S."/>
            <person name="Luecker S."/>
        </authorList>
    </citation>
    <scope>NUCLEOTIDE SEQUENCE [LARGE SCALE GENOMIC DNA]</scope>
</reference>
<keyword evidence="2" id="KW-1185">Reference proteome</keyword>
<sequence length="93" mass="10651">MAKKLDIAQLVKTATLPDQYQKQLDRIKKDGNTTDMIDEAVRGVLDNLPKAKGNSLVIYGDPSEREDRIDDLFDGTVVGRWPSFYRSPRDRQR</sequence>
<proteinExistence type="predicted"/>
<dbReference type="Proteomes" id="UP000198736">
    <property type="component" value="Unassembled WGS sequence"/>
</dbReference>
<protein>
    <submittedName>
        <fullName evidence="1">Uncharacterized protein</fullName>
    </submittedName>
</protein>
<dbReference type="RefSeq" id="WP_217490681.1">
    <property type="nucleotide sequence ID" value="NZ_CZPZ01000012.1"/>
</dbReference>
<dbReference type="AlphaFoldDB" id="A0A0S4LC08"/>
<evidence type="ECO:0000313" key="2">
    <source>
        <dbReference type="Proteomes" id="UP000198736"/>
    </source>
</evidence>
<organism evidence="1 2">
    <name type="scientific">Candidatus Nitrospira nitrificans</name>
    <dbReference type="NCBI Taxonomy" id="1742973"/>
    <lineage>
        <taxon>Bacteria</taxon>
        <taxon>Pseudomonadati</taxon>
        <taxon>Nitrospirota</taxon>
        <taxon>Nitrospiria</taxon>
        <taxon>Nitrospirales</taxon>
        <taxon>Nitrospiraceae</taxon>
        <taxon>Nitrospira</taxon>
    </lineage>
</organism>
<gene>
    <name evidence="1" type="ORF">COMA2_20191</name>
</gene>
<dbReference type="EMBL" id="CZPZ01000012">
    <property type="protein sequence ID" value="CUS35292.1"/>
    <property type="molecule type" value="Genomic_DNA"/>
</dbReference>
<evidence type="ECO:0000313" key="1">
    <source>
        <dbReference type="EMBL" id="CUS35292.1"/>
    </source>
</evidence>
<name>A0A0S4LC08_9BACT</name>